<dbReference type="Gene3D" id="2.30.42.10">
    <property type="match status" value="1"/>
</dbReference>
<dbReference type="InterPro" id="IPR036034">
    <property type="entry name" value="PDZ_sf"/>
</dbReference>
<accession>A0A7Y0LCG2</accession>
<dbReference type="InterPro" id="IPR001478">
    <property type="entry name" value="PDZ"/>
</dbReference>
<dbReference type="AlphaFoldDB" id="A0A7Y0LCG2"/>
<keyword evidence="1" id="KW-0732">Signal</keyword>
<proteinExistence type="predicted"/>
<name>A0A7Y0LCG2_9GAMM</name>
<feature type="chain" id="PRO_5031174676" evidence="1">
    <location>
        <begin position="18"/>
        <end position="317"/>
    </location>
</feature>
<feature type="signal peptide" evidence="1">
    <location>
        <begin position="1"/>
        <end position="17"/>
    </location>
</feature>
<evidence type="ECO:0000313" key="3">
    <source>
        <dbReference type="EMBL" id="NMP31886.1"/>
    </source>
</evidence>
<organism evidence="3 4">
    <name type="scientific">Thalassotalea algicola</name>
    <dbReference type="NCBI Taxonomy" id="2716224"/>
    <lineage>
        <taxon>Bacteria</taxon>
        <taxon>Pseudomonadati</taxon>
        <taxon>Pseudomonadota</taxon>
        <taxon>Gammaproteobacteria</taxon>
        <taxon>Alteromonadales</taxon>
        <taxon>Colwelliaceae</taxon>
        <taxon>Thalassotalea</taxon>
    </lineage>
</organism>
<dbReference type="EMBL" id="JABBXH010000003">
    <property type="protein sequence ID" value="NMP31886.1"/>
    <property type="molecule type" value="Genomic_DNA"/>
</dbReference>
<dbReference type="SUPFAM" id="SSF50156">
    <property type="entry name" value="PDZ domain-like"/>
    <property type="match status" value="1"/>
</dbReference>
<keyword evidence="4" id="KW-1185">Reference proteome</keyword>
<evidence type="ECO:0000256" key="1">
    <source>
        <dbReference type="SAM" id="SignalP"/>
    </source>
</evidence>
<gene>
    <name evidence="3" type="ORF">HII17_09940</name>
</gene>
<sequence>MKYLFVVLWLASLSVYANELKSEQSKQIAEQLIRTINQKVAEITALELAAGVPIKDISINLSQHKRFDTGRFGAVLDANQPGLIVSVTPRSQASELGIQSGDIIKTINGTSFVESAQSAFRNLQYLPNDSKVSVIVERLGKELTLSALLKAKYIPQWQLDSAEWLGNDTGLNASHVPYWHDDTNAPIFSSALEQRVAEVVGTKACGRVILVNSLSISPPKYSGLKTTTVIKEIDGMPWLQDKSRVRVSVGAHQLRIGNKYDLPKEFRDFTINVLPNTNYYVAYVRNKQWFDDKGNELSLGKYTGPVIWKTAEQACQK</sequence>
<protein>
    <submittedName>
        <fullName evidence="3">PDZ domain-containing protein</fullName>
    </submittedName>
</protein>
<comment type="caution">
    <text evidence="3">The sequence shown here is derived from an EMBL/GenBank/DDBJ whole genome shotgun (WGS) entry which is preliminary data.</text>
</comment>
<reference evidence="3 4" key="1">
    <citation type="submission" date="2020-04" db="EMBL/GenBank/DDBJ databases">
        <title>Thalassotalea sp. M1531, isolated from the surface of marine red alga.</title>
        <authorList>
            <person name="Pang L."/>
            <person name="Lu D.-C."/>
        </authorList>
    </citation>
    <scope>NUCLEOTIDE SEQUENCE [LARGE SCALE GENOMIC DNA]</scope>
    <source>
        <strain evidence="3 4">M1531</strain>
    </source>
</reference>
<dbReference type="SMART" id="SM00228">
    <property type="entry name" value="PDZ"/>
    <property type="match status" value="1"/>
</dbReference>
<dbReference type="RefSeq" id="WP_169075219.1">
    <property type="nucleotide sequence ID" value="NZ_JABBXH010000003.1"/>
</dbReference>
<dbReference type="Proteomes" id="UP000568664">
    <property type="component" value="Unassembled WGS sequence"/>
</dbReference>
<evidence type="ECO:0000313" key="4">
    <source>
        <dbReference type="Proteomes" id="UP000568664"/>
    </source>
</evidence>
<feature type="domain" description="PDZ" evidence="2">
    <location>
        <begin position="58"/>
        <end position="115"/>
    </location>
</feature>
<dbReference type="Pfam" id="PF17820">
    <property type="entry name" value="PDZ_6"/>
    <property type="match status" value="1"/>
</dbReference>
<dbReference type="PROSITE" id="PS50106">
    <property type="entry name" value="PDZ"/>
    <property type="match status" value="1"/>
</dbReference>
<dbReference type="InterPro" id="IPR041489">
    <property type="entry name" value="PDZ_6"/>
</dbReference>
<evidence type="ECO:0000259" key="2">
    <source>
        <dbReference type="PROSITE" id="PS50106"/>
    </source>
</evidence>